<evidence type="ECO:0008006" key="12">
    <source>
        <dbReference type="Google" id="ProtNLM"/>
    </source>
</evidence>
<dbReference type="PANTHER" id="PTHR21716">
    <property type="entry name" value="TRANSMEMBRANE PROTEIN"/>
    <property type="match status" value="1"/>
</dbReference>
<dbReference type="HOGENOM" id="CLU_031275_8_0_10"/>
<dbReference type="eggNOG" id="COG0628">
    <property type="taxonomic scope" value="Bacteria"/>
</dbReference>
<evidence type="ECO:0000256" key="4">
    <source>
        <dbReference type="ARBA" id="ARBA00022475"/>
    </source>
</evidence>
<keyword evidence="5 9" id="KW-0812">Transmembrane</keyword>
<dbReference type="EMBL" id="AMEQ01000035">
    <property type="protein sequence ID" value="EKY00873.1"/>
    <property type="molecule type" value="Genomic_DNA"/>
</dbReference>
<keyword evidence="6 9" id="KW-1133">Transmembrane helix</keyword>
<evidence type="ECO:0000256" key="5">
    <source>
        <dbReference type="ARBA" id="ARBA00022692"/>
    </source>
</evidence>
<proteinExistence type="inferred from homology"/>
<dbReference type="STRING" id="1127696.HMPREF9134_01220"/>
<sequence length="401" mass="45182">MERFFNREFTFDRIARMFVLTIIVLLILWGVRAIWDVLLPFLLAGIFAYVVMPLVRFFQYTLRLRSRGLSVILTLGVIGALIYLAIIYVVPSVKEEVEKTLQMISSYSGGQDLISMLLPRSVRDYFTSNRTWGNLSRNLSIDKVIENTKLILDQVGGIINSTLSVFSWGFVFLMGIVYFIFILLDFENLGRGIISLFPVSLRPMMRTVFSDLDRYMNSYFRGQALVALSVGVLLSIGFNIIGLPMATAMGIFIGLLNFIPYMQALGIVPLGLAGLLMAAQNGENVFVCLLIAYGVLLIVQIIQDMILVPRIMGRTMGMRPSLILLVLTIWGSLLGFFGMLIALPATMFLYSFYKRYVLEDKEYIAEVEERAKQKSARQKKKSTSRHQTKASNPSDGEDGSL</sequence>
<reference evidence="10 11" key="1">
    <citation type="submission" date="2012-05" db="EMBL/GenBank/DDBJ databases">
        <authorList>
            <person name="Weinstock G."/>
            <person name="Sodergren E."/>
            <person name="Lobos E.A."/>
            <person name="Fulton L."/>
            <person name="Fulton R."/>
            <person name="Courtney L."/>
            <person name="Fronick C."/>
            <person name="O'Laughlin M."/>
            <person name="Godfrey J."/>
            <person name="Wilson R.M."/>
            <person name="Miner T."/>
            <person name="Farmer C."/>
            <person name="Delehaunty K."/>
            <person name="Cordes M."/>
            <person name="Minx P."/>
            <person name="Tomlinson C."/>
            <person name="Chen J."/>
            <person name="Wollam A."/>
            <person name="Pepin K.H."/>
            <person name="Bhonagiri V."/>
            <person name="Zhang X."/>
            <person name="Suruliraj S."/>
            <person name="Warren W."/>
            <person name="Mitreva M."/>
            <person name="Mardis E.R."/>
            <person name="Wilson R.K."/>
        </authorList>
    </citation>
    <scope>NUCLEOTIDE SEQUENCE [LARGE SCALE GENOMIC DNA]</scope>
    <source>
        <strain evidence="10 11">F0037</strain>
    </source>
</reference>
<feature type="transmembrane region" description="Helical" evidence="9">
    <location>
        <begin position="70"/>
        <end position="90"/>
    </location>
</feature>
<keyword evidence="4" id="KW-1003">Cell membrane</keyword>
<evidence type="ECO:0000256" key="8">
    <source>
        <dbReference type="SAM" id="MobiDB-lite"/>
    </source>
</evidence>
<evidence type="ECO:0000256" key="3">
    <source>
        <dbReference type="ARBA" id="ARBA00022448"/>
    </source>
</evidence>
<feature type="region of interest" description="Disordered" evidence="8">
    <location>
        <begin position="369"/>
        <end position="401"/>
    </location>
</feature>
<evidence type="ECO:0000256" key="2">
    <source>
        <dbReference type="ARBA" id="ARBA00009773"/>
    </source>
</evidence>
<evidence type="ECO:0000256" key="6">
    <source>
        <dbReference type="ARBA" id="ARBA00022989"/>
    </source>
</evidence>
<comment type="similarity">
    <text evidence="2">Belongs to the autoinducer-2 exporter (AI-2E) (TC 2.A.86) family.</text>
</comment>
<evidence type="ECO:0000313" key="10">
    <source>
        <dbReference type="EMBL" id="EKY00873.1"/>
    </source>
</evidence>
<feature type="transmembrane region" description="Helical" evidence="9">
    <location>
        <begin position="258"/>
        <end position="278"/>
    </location>
</feature>
<feature type="transmembrane region" description="Helical" evidence="9">
    <location>
        <begin position="224"/>
        <end position="252"/>
    </location>
</feature>
<dbReference type="GO" id="GO:0055085">
    <property type="term" value="P:transmembrane transport"/>
    <property type="evidence" value="ECO:0007669"/>
    <property type="project" value="TreeGrafter"/>
</dbReference>
<name>L1NBZ0_9PORP</name>
<feature type="transmembrane region" description="Helical" evidence="9">
    <location>
        <begin position="14"/>
        <end position="31"/>
    </location>
</feature>
<feature type="compositionally biased region" description="Basic residues" evidence="8">
    <location>
        <begin position="373"/>
        <end position="388"/>
    </location>
</feature>
<comment type="caution">
    <text evidence="10">The sequence shown here is derived from an EMBL/GenBank/DDBJ whole genome shotgun (WGS) entry which is preliminary data.</text>
</comment>
<feature type="transmembrane region" description="Helical" evidence="9">
    <location>
        <begin position="322"/>
        <end position="353"/>
    </location>
</feature>
<dbReference type="PATRIC" id="fig|1127696.3.peg.1097"/>
<dbReference type="InterPro" id="IPR002549">
    <property type="entry name" value="AI-2E-like"/>
</dbReference>
<dbReference type="GO" id="GO:0005886">
    <property type="term" value="C:plasma membrane"/>
    <property type="evidence" value="ECO:0007669"/>
    <property type="project" value="UniProtKB-SubCell"/>
</dbReference>
<accession>L1NBZ0</accession>
<keyword evidence="3" id="KW-0813">Transport</keyword>
<dbReference type="Proteomes" id="UP000010408">
    <property type="component" value="Unassembled WGS sequence"/>
</dbReference>
<evidence type="ECO:0000256" key="9">
    <source>
        <dbReference type="SAM" id="Phobius"/>
    </source>
</evidence>
<protein>
    <recommendedName>
        <fullName evidence="12">ATP synthase F0, A subunit</fullName>
    </recommendedName>
</protein>
<evidence type="ECO:0000313" key="11">
    <source>
        <dbReference type="Proteomes" id="UP000010408"/>
    </source>
</evidence>
<evidence type="ECO:0000256" key="7">
    <source>
        <dbReference type="ARBA" id="ARBA00023136"/>
    </source>
</evidence>
<evidence type="ECO:0000256" key="1">
    <source>
        <dbReference type="ARBA" id="ARBA00004651"/>
    </source>
</evidence>
<feature type="transmembrane region" description="Helical" evidence="9">
    <location>
        <begin position="285"/>
        <end position="302"/>
    </location>
</feature>
<feature type="transmembrane region" description="Helical" evidence="9">
    <location>
        <begin position="37"/>
        <end position="58"/>
    </location>
</feature>
<organism evidence="10 11">
    <name type="scientific">Porphyromonas catoniae F0037</name>
    <dbReference type="NCBI Taxonomy" id="1127696"/>
    <lineage>
        <taxon>Bacteria</taxon>
        <taxon>Pseudomonadati</taxon>
        <taxon>Bacteroidota</taxon>
        <taxon>Bacteroidia</taxon>
        <taxon>Bacteroidales</taxon>
        <taxon>Porphyromonadaceae</taxon>
        <taxon>Porphyromonas</taxon>
    </lineage>
</organism>
<keyword evidence="7 9" id="KW-0472">Membrane</keyword>
<dbReference type="Pfam" id="PF01594">
    <property type="entry name" value="AI-2E_transport"/>
    <property type="match status" value="1"/>
</dbReference>
<feature type="transmembrane region" description="Helical" evidence="9">
    <location>
        <begin position="165"/>
        <end position="184"/>
    </location>
</feature>
<dbReference type="RefSeq" id="WP_005467275.1">
    <property type="nucleotide sequence ID" value="NZ_KB291031.1"/>
</dbReference>
<comment type="subcellular location">
    <subcellularLocation>
        <location evidence="1">Cell membrane</location>
        <topology evidence="1">Multi-pass membrane protein</topology>
    </subcellularLocation>
</comment>
<gene>
    <name evidence="10" type="ORF">HMPREF9134_01220</name>
</gene>
<dbReference type="PANTHER" id="PTHR21716:SF53">
    <property type="entry name" value="PERMEASE PERM-RELATED"/>
    <property type="match status" value="1"/>
</dbReference>
<dbReference type="AlphaFoldDB" id="L1NBZ0"/>